<gene>
    <name evidence="2" type="ORF">BCR34DRAFT_657528</name>
</gene>
<feature type="transmembrane region" description="Helical" evidence="1">
    <location>
        <begin position="83"/>
        <end position="101"/>
    </location>
</feature>
<evidence type="ECO:0008006" key="4">
    <source>
        <dbReference type="Google" id="ProtNLM"/>
    </source>
</evidence>
<protein>
    <recommendedName>
        <fullName evidence="4">Major facilitator superfamily domain-containing protein</fullName>
    </recommendedName>
</protein>
<dbReference type="AlphaFoldDB" id="A0A1Y1ZG86"/>
<evidence type="ECO:0000256" key="1">
    <source>
        <dbReference type="SAM" id="Phobius"/>
    </source>
</evidence>
<keyword evidence="1" id="KW-1133">Transmembrane helix</keyword>
<evidence type="ECO:0000313" key="3">
    <source>
        <dbReference type="Proteomes" id="UP000193144"/>
    </source>
</evidence>
<proteinExistence type="predicted"/>
<reference evidence="2 3" key="1">
    <citation type="submission" date="2016-07" db="EMBL/GenBank/DDBJ databases">
        <title>Pervasive Adenine N6-methylation of Active Genes in Fungi.</title>
        <authorList>
            <consortium name="DOE Joint Genome Institute"/>
            <person name="Mondo S.J."/>
            <person name="Dannebaum R.O."/>
            <person name="Kuo R.C."/>
            <person name="Labutti K."/>
            <person name="Haridas S."/>
            <person name="Kuo A."/>
            <person name="Salamov A."/>
            <person name="Ahrendt S.R."/>
            <person name="Lipzen A."/>
            <person name="Sullivan W."/>
            <person name="Andreopoulos W.B."/>
            <person name="Clum A."/>
            <person name="Lindquist E."/>
            <person name="Daum C."/>
            <person name="Ramamoorthy G.K."/>
            <person name="Gryganskyi A."/>
            <person name="Culley D."/>
            <person name="Magnuson J.K."/>
            <person name="James T.Y."/>
            <person name="O'Malley M.A."/>
            <person name="Stajich J.E."/>
            <person name="Spatafora J.W."/>
            <person name="Visel A."/>
            <person name="Grigoriev I.V."/>
        </authorList>
    </citation>
    <scope>NUCLEOTIDE SEQUENCE [LARGE SCALE GENOMIC DNA]</scope>
    <source>
        <strain evidence="2 3">CBS 115471</strain>
    </source>
</reference>
<comment type="caution">
    <text evidence="2">The sequence shown here is derived from an EMBL/GenBank/DDBJ whole genome shotgun (WGS) entry which is preliminary data.</text>
</comment>
<keyword evidence="1" id="KW-0472">Membrane</keyword>
<dbReference type="EMBL" id="MCFA01000090">
    <property type="protein sequence ID" value="ORY09174.1"/>
    <property type="molecule type" value="Genomic_DNA"/>
</dbReference>
<name>A0A1Y1ZG86_9PLEO</name>
<organism evidence="2 3">
    <name type="scientific">Clohesyomyces aquaticus</name>
    <dbReference type="NCBI Taxonomy" id="1231657"/>
    <lineage>
        <taxon>Eukaryota</taxon>
        <taxon>Fungi</taxon>
        <taxon>Dikarya</taxon>
        <taxon>Ascomycota</taxon>
        <taxon>Pezizomycotina</taxon>
        <taxon>Dothideomycetes</taxon>
        <taxon>Pleosporomycetidae</taxon>
        <taxon>Pleosporales</taxon>
        <taxon>Lindgomycetaceae</taxon>
        <taxon>Clohesyomyces</taxon>
    </lineage>
</organism>
<accession>A0A1Y1ZG86</accession>
<dbReference type="InterPro" id="IPR036259">
    <property type="entry name" value="MFS_trans_sf"/>
</dbReference>
<dbReference type="Proteomes" id="UP000193144">
    <property type="component" value="Unassembled WGS sequence"/>
</dbReference>
<keyword evidence="3" id="KW-1185">Reference proteome</keyword>
<sequence>MSRLPFLSINNRKQKYLKLDANTKVPATANVPSFLLDTVSSLETNSKGRSFINTANIVRGAINNDVIYPVQHAEDKRNNKGKFLSFGYIMSALVSLLWTGMQLGRFANLRGGDYTGDIGLMKMSHEDQRLDRLRNLTMPALPTTLSLGEWFSTKNRICNRSIAYGICLSTKNIVGSTCPFIFHGLLDRKGFRATLLIWCALTIGISIISILMTQTPASSTTPLRTRGRKIPWKFLCHRPLWIYNTATLL</sequence>
<keyword evidence="1" id="KW-0812">Transmembrane</keyword>
<evidence type="ECO:0000313" key="2">
    <source>
        <dbReference type="EMBL" id="ORY09174.1"/>
    </source>
</evidence>
<feature type="transmembrane region" description="Helical" evidence="1">
    <location>
        <begin position="195"/>
        <end position="213"/>
    </location>
</feature>
<dbReference type="OrthoDB" id="2213137at2759"/>
<dbReference type="SUPFAM" id="SSF103473">
    <property type="entry name" value="MFS general substrate transporter"/>
    <property type="match status" value="1"/>
</dbReference>